<dbReference type="EMBL" id="BAABKX010000015">
    <property type="protein sequence ID" value="GAA5058302.1"/>
    <property type="molecule type" value="Genomic_DNA"/>
</dbReference>
<evidence type="ECO:0000313" key="1">
    <source>
        <dbReference type="EMBL" id="GAA5058302.1"/>
    </source>
</evidence>
<dbReference type="Proteomes" id="UP001501729">
    <property type="component" value="Unassembled WGS sequence"/>
</dbReference>
<protein>
    <submittedName>
        <fullName evidence="1">Uncharacterized protein</fullName>
    </submittedName>
</protein>
<accession>A0AAV3UM48</accession>
<dbReference type="AlphaFoldDB" id="A0AAV3UM48"/>
<comment type="caution">
    <text evidence="1">The sequence shown here is derived from an EMBL/GenBank/DDBJ whole genome shotgun (WGS) entry which is preliminary data.</text>
</comment>
<keyword evidence="2" id="KW-1185">Reference proteome</keyword>
<evidence type="ECO:0000313" key="2">
    <source>
        <dbReference type="Proteomes" id="UP001501729"/>
    </source>
</evidence>
<proteinExistence type="predicted"/>
<sequence length="102" mass="11472">MVLCRLSGATCFECAAGFTKVRDPRDNRECDYNPRETNEKVNVPAGQQIRYLRPPNTTTPKPKPNARTVPYLSAETARPVETMAVFPSEKYHRSKANSLDIS</sequence>
<name>A0AAV3UM48_9EURY</name>
<organism evidence="1 2">
    <name type="scientific">Haladaptatus pallidirubidus</name>
    <dbReference type="NCBI Taxonomy" id="1008152"/>
    <lineage>
        <taxon>Archaea</taxon>
        <taxon>Methanobacteriati</taxon>
        <taxon>Methanobacteriota</taxon>
        <taxon>Stenosarchaea group</taxon>
        <taxon>Halobacteria</taxon>
        <taxon>Halobacteriales</taxon>
        <taxon>Haladaptataceae</taxon>
        <taxon>Haladaptatus</taxon>
    </lineage>
</organism>
<reference evidence="1 2" key="1">
    <citation type="journal article" date="2019" name="Int. J. Syst. Evol. Microbiol.">
        <title>The Global Catalogue of Microorganisms (GCM) 10K type strain sequencing project: providing services to taxonomists for standard genome sequencing and annotation.</title>
        <authorList>
            <consortium name="The Broad Institute Genomics Platform"/>
            <consortium name="The Broad Institute Genome Sequencing Center for Infectious Disease"/>
            <person name="Wu L."/>
            <person name="Ma J."/>
        </authorList>
    </citation>
    <scope>NUCLEOTIDE SEQUENCE [LARGE SCALE GENOMIC DNA]</scope>
    <source>
        <strain evidence="1 2">JCM 17504</strain>
    </source>
</reference>
<gene>
    <name evidence="1" type="ORF">GCM10025751_41140</name>
</gene>